<keyword evidence="3" id="KW-0862">Zinc</keyword>
<dbReference type="EMBL" id="ML009110">
    <property type="protein sequence ID" value="RKO98187.1"/>
    <property type="molecule type" value="Genomic_DNA"/>
</dbReference>
<dbReference type="InterPro" id="IPR004148">
    <property type="entry name" value="BAR_dom"/>
</dbReference>
<dbReference type="SMART" id="SM00233">
    <property type="entry name" value="PH"/>
    <property type="match status" value="1"/>
</dbReference>
<feature type="region of interest" description="Disordered" evidence="5">
    <location>
        <begin position="244"/>
        <end position="268"/>
    </location>
</feature>
<sequence length="556" mass="63010">MDVEDGPIFRASVSTLERQTAVLKSCIKKTLKQADNLLSSHKVTLDAEEEFLKHVATIPTMNDDALEFLRTSHELIRTATENYLNQIGTLLLDPLRRLYETDIKAAEGRKKAFEGESSDFYAYQQKYLSLKNDSNSRKNIEHDAKYMARRQLFDLRRFDHFTQLQELNGAQMQMEMLFVFTNYAEKQLAHYTSIASKLTDRKPQLDKLSREVAEATKSMHLQKKDRTERRKLLESRQTWAQLDLMNSTATDSNEPTHERSPASLGSPDHRFQQFRDLGTRPNDSAALVGRRKEGFLQCLLQSGQPGQMKGWQPIWATIVHGQLREYQHWKLQKFDRPSLVIELRYCNVREARGVERRFCFEIMTPLIAGRRLYQATDAESLKAWMSVIQNAIEAGLNGTTSFIEDVAELHPLYGPSGTTLAHAYGVANSVANADVDGEAMSSTSGHEDLIMRLIRVDPGNSVCVDCGSTRPSWASINLGCVMCIECSGIHRSLGTHVSKVRSLSLDTSWTPEVIAIMTAMGNTIVNQIFEHALLDDPHHMFNGISKPQTTDRREVK</sequence>
<dbReference type="STRING" id="1555241.A0A4V1ITT6"/>
<feature type="compositionally biased region" description="Polar residues" evidence="5">
    <location>
        <begin position="244"/>
        <end position="253"/>
    </location>
</feature>
<dbReference type="CDD" id="cd08204">
    <property type="entry name" value="ArfGap"/>
    <property type="match status" value="1"/>
</dbReference>
<dbReference type="InterPro" id="IPR011993">
    <property type="entry name" value="PH-like_dom_sf"/>
</dbReference>
<dbReference type="SUPFAM" id="SSF57863">
    <property type="entry name" value="ArfGap/RecO-like zinc finger"/>
    <property type="match status" value="1"/>
</dbReference>
<dbReference type="Gene3D" id="1.10.220.150">
    <property type="entry name" value="Arf GTPase activating protein"/>
    <property type="match status" value="1"/>
</dbReference>
<reference evidence="9" key="2">
    <citation type="submission" date="2018-04" db="EMBL/GenBank/DDBJ databases">
        <title>Leveraging single-cell genomics to expand the Fungal Tree of Life.</title>
        <authorList>
            <consortium name="DOE Joint Genome Institute"/>
            <person name="Ahrendt S.R."/>
            <person name="Quandt C.A."/>
            <person name="Ciobanu D."/>
            <person name="Clum A."/>
            <person name="Salamov A."/>
            <person name="Andreopoulos B."/>
            <person name="Cheng J.-F."/>
            <person name="Woyke T."/>
            <person name="Pelin A."/>
            <person name="Henrissat B."/>
            <person name="Benny G.L."/>
            <person name="Smith M.E."/>
            <person name="James T.Y."/>
            <person name="Grigoriev I.V."/>
        </authorList>
    </citation>
    <scope>NUCLEOTIDE SEQUENCE</scope>
    <source>
        <strain evidence="9">ATCC 52028</strain>
    </source>
</reference>
<dbReference type="PROSITE" id="PS50003">
    <property type="entry name" value="PH_DOMAIN"/>
    <property type="match status" value="1"/>
</dbReference>
<dbReference type="SUPFAM" id="SSF103657">
    <property type="entry name" value="BAR/IMD domain-like"/>
    <property type="match status" value="1"/>
</dbReference>
<dbReference type="SUPFAM" id="SSF50729">
    <property type="entry name" value="PH domain-like"/>
    <property type="match status" value="1"/>
</dbReference>
<evidence type="ECO:0000313" key="9">
    <source>
        <dbReference type="EMBL" id="RKP03439.1"/>
    </source>
</evidence>
<dbReference type="Pfam" id="PF16746">
    <property type="entry name" value="BAR_3"/>
    <property type="match status" value="1"/>
</dbReference>
<dbReference type="GO" id="GO:0008270">
    <property type="term" value="F:zinc ion binding"/>
    <property type="evidence" value="ECO:0007669"/>
    <property type="project" value="UniProtKB-KW"/>
</dbReference>
<dbReference type="InterPro" id="IPR038508">
    <property type="entry name" value="ArfGAP_dom_sf"/>
</dbReference>
<feature type="domain" description="PH" evidence="6">
    <location>
        <begin position="289"/>
        <end position="393"/>
    </location>
</feature>
<dbReference type="GO" id="GO:0005096">
    <property type="term" value="F:GTPase activator activity"/>
    <property type="evidence" value="ECO:0007669"/>
    <property type="project" value="InterPro"/>
</dbReference>
<dbReference type="InterPro" id="IPR037278">
    <property type="entry name" value="ARFGAP/RecO"/>
</dbReference>
<evidence type="ECO:0000256" key="2">
    <source>
        <dbReference type="ARBA" id="ARBA00022771"/>
    </source>
</evidence>
<dbReference type="Gene3D" id="2.30.29.30">
    <property type="entry name" value="Pleckstrin-homology domain (PH domain)/Phosphotyrosine-binding domain (PTB)"/>
    <property type="match status" value="1"/>
</dbReference>
<feature type="domain" description="Arf-GAP" evidence="7">
    <location>
        <begin position="448"/>
        <end position="530"/>
    </location>
</feature>
<evidence type="ECO:0000256" key="4">
    <source>
        <dbReference type="PROSITE-ProRule" id="PRU00288"/>
    </source>
</evidence>
<keyword evidence="1" id="KW-0479">Metal-binding</keyword>
<dbReference type="Proteomes" id="UP000274922">
    <property type="component" value="Unassembled WGS sequence"/>
</dbReference>
<reference evidence="8" key="3">
    <citation type="submission" date="2018-08" db="EMBL/GenBank/DDBJ databases">
        <title>Leveraging single-cell genomics to expand the Fungal Tree of Life.</title>
        <authorList>
            <consortium name="DOE Joint Genome Institute"/>
            <person name="Ahrendt S.R."/>
            <person name="Quandt C.A."/>
            <person name="Ciobanu D."/>
            <person name="Clum A."/>
            <person name="Salamov A."/>
            <person name="Andreopoulos B."/>
            <person name="Cheng J.-F."/>
            <person name="Woyke T."/>
            <person name="Pelin A."/>
            <person name="Henrissat B."/>
            <person name="Reynolds N."/>
            <person name="Benny G.L."/>
            <person name="Smith M.E."/>
            <person name="James T.Y."/>
            <person name="Grigoriev I.V."/>
        </authorList>
    </citation>
    <scope>NUCLEOTIDE SEQUENCE</scope>
    <source>
        <strain evidence="8">ATCC 52028</strain>
    </source>
</reference>
<organism evidence="8 10">
    <name type="scientific">Caulochytrium protostelioides</name>
    <dbReference type="NCBI Taxonomy" id="1555241"/>
    <lineage>
        <taxon>Eukaryota</taxon>
        <taxon>Fungi</taxon>
        <taxon>Fungi incertae sedis</taxon>
        <taxon>Chytridiomycota</taxon>
        <taxon>Chytridiomycota incertae sedis</taxon>
        <taxon>Chytridiomycetes</taxon>
        <taxon>Caulochytriales</taxon>
        <taxon>Caulochytriaceae</taxon>
        <taxon>Caulochytrium</taxon>
    </lineage>
</organism>
<dbReference type="Pfam" id="PF01412">
    <property type="entry name" value="ArfGap"/>
    <property type="match status" value="1"/>
</dbReference>
<dbReference type="PRINTS" id="PR00405">
    <property type="entry name" value="REVINTRACTNG"/>
</dbReference>
<dbReference type="PANTHER" id="PTHR23180:SF160">
    <property type="entry name" value="ADP-RIBOSYLATION FACTOR GTPASE-ACTIVATING PROTEIN EFFECTOR PROTEIN 1"/>
    <property type="match status" value="1"/>
</dbReference>
<evidence type="ECO:0000256" key="1">
    <source>
        <dbReference type="ARBA" id="ARBA00022723"/>
    </source>
</evidence>
<dbReference type="EMBL" id="ML014123">
    <property type="protein sequence ID" value="RKP03439.1"/>
    <property type="molecule type" value="Genomic_DNA"/>
</dbReference>
<dbReference type="InterPro" id="IPR045258">
    <property type="entry name" value="ACAP1/2/3-like"/>
</dbReference>
<dbReference type="AlphaFoldDB" id="A0A4V1ITT6"/>
<evidence type="ECO:0000313" key="10">
    <source>
        <dbReference type="Proteomes" id="UP000268535"/>
    </source>
</evidence>
<gene>
    <name evidence="8" type="ORF">CAUPRSCDRAFT_5331</name>
    <name evidence="9" type="ORF">CXG81DRAFT_9576</name>
</gene>
<dbReference type="InterPro" id="IPR027267">
    <property type="entry name" value="AH/BAR_dom_sf"/>
</dbReference>
<protein>
    <submittedName>
        <fullName evidence="8">ArfGap-domain-containing protein</fullName>
    </submittedName>
</protein>
<evidence type="ECO:0000259" key="7">
    <source>
        <dbReference type="PROSITE" id="PS50115"/>
    </source>
</evidence>
<evidence type="ECO:0000313" key="11">
    <source>
        <dbReference type="Proteomes" id="UP000274922"/>
    </source>
</evidence>
<keyword evidence="2 4" id="KW-0863">Zinc-finger</keyword>
<dbReference type="GO" id="GO:0005737">
    <property type="term" value="C:cytoplasm"/>
    <property type="evidence" value="ECO:0007669"/>
    <property type="project" value="InterPro"/>
</dbReference>
<dbReference type="SMART" id="SM00105">
    <property type="entry name" value="ArfGap"/>
    <property type="match status" value="1"/>
</dbReference>
<dbReference type="InterPro" id="IPR001164">
    <property type="entry name" value="ArfGAP_dom"/>
</dbReference>
<proteinExistence type="predicted"/>
<dbReference type="OrthoDB" id="10266696at2759"/>
<dbReference type="PROSITE" id="PS50115">
    <property type="entry name" value="ARFGAP"/>
    <property type="match status" value="1"/>
</dbReference>
<feature type="non-terminal residue" evidence="8">
    <location>
        <position position="556"/>
    </location>
</feature>
<evidence type="ECO:0000313" key="8">
    <source>
        <dbReference type="EMBL" id="RKO98187.1"/>
    </source>
</evidence>
<dbReference type="Pfam" id="PF00169">
    <property type="entry name" value="PH"/>
    <property type="match status" value="1"/>
</dbReference>
<evidence type="ECO:0000256" key="3">
    <source>
        <dbReference type="ARBA" id="ARBA00022833"/>
    </source>
</evidence>
<evidence type="ECO:0000259" key="6">
    <source>
        <dbReference type="PROSITE" id="PS50003"/>
    </source>
</evidence>
<accession>A0A4V1ITT6</accession>
<dbReference type="Gene3D" id="1.20.1270.60">
    <property type="entry name" value="Arfaptin homology (AH) domain/BAR domain"/>
    <property type="match status" value="1"/>
</dbReference>
<dbReference type="Proteomes" id="UP000268535">
    <property type="component" value="Unassembled WGS sequence"/>
</dbReference>
<reference evidence="10 11" key="1">
    <citation type="journal article" date="2018" name="Nat. Microbiol.">
        <title>Leveraging single-cell genomics to expand the fungal tree of life.</title>
        <authorList>
            <person name="Ahrendt S.R."/>
            <person name="Quandt C.A."/>
            <person name="Ciobanu D."/>
            <person name="Clum A."/>
            <person name="Salamov A."/>
            <person name="Andreopoulos B."/>
            <person name="Cheng J.F."/>
            <person name="Woyke T."/>
            <person name="Pelin A."/>
            <person name="Henrissat B."/>
            <person name="Reynolds N.K."/>
            <person name="Benny G.L."/>
            <person name="Smith M.E."/>
            <person name="James T.Y."/>
            <person name="Grigoriev I.V."/>
        </authorList>
    </citation>
    <scope>NUCLEOTIDE SEQUENCE [LARGE SCALE GENOMIC DNA]</scope>
    <source>
        <strain evidence="10 11">ATCC 52028</strain>
    </source>
</reference>
<dbReference type="InterPro" id="IPR001849">
    <property type="entry name" value="PH_domain"/>
</dbReference>
<name>A0A4V1ITT6_9FUNG</name>
<keyword evidence="11" id="KW-1185">Reference proteome</keyword>
<evidence type="ECO:0000256" key="5">
    <source>
        <dbReference type="SAM" id="MobiDB-lite"/>
    </source>
</evidence>
<dbReference type="PANTHER" id="PTHR23180">
    <property type="entry name" value="CENTAURIN/ARF"/>
    <property type="match status" value="1"/>
</dbReference>